<dbReference type="GO" id="GO:0008331">
    <property type="term" value="F:high voltage-gated calcium channel activity"/>
    <property type="evidence" value="ECO:0007669"/>
    <property type="project" value="TreeGrafter"/>
</dbReference>
<keyword evidence="16" id="KW-0407">Ion channel</keyword>
<comment type="similarity">
    <text evidence="20">Belongs to the calcium channel alpha-1 subunit (TC 1.A.1.11) family.</text>
</comment>
<keyword evidence="4 20" id="KW-0109">Calcium transport</keyword>
<feature type="compositionally biased region" description="Basic and acidic residues" evidence="21">
    <location>
        <begin position="724"/>
        <end position="745"/>
    </location>
</feature>
<evidence type="ECO:0000256" key="22">
    <source>
        <dbReference type="SAM" id="Phobius"/>
    </source>
</evidence>
<evidence type="ECO:0000256" key="6">
    <source>
        <dbReference type="ARBA" id="ARBA00022692"/>
    </source>
</evidence>
<dbReference type="InterPro" id="IPR027359">
    <property type="entry name" value="Volt_channel_dom_sf"/>
</dbReference>
<feature type="transmembrane region" description="Helical" evidence="22">
    <location>
        <begin position="870"/>
        <end position="890"/>
    </location>
</feature>
<dbReference type="InterPro" id="IPR005821">
    <property type="entry name" value="Ion_trans_dom"/>
</dbReference>
<keyword evidence="9 18" id="KW-0106">Calcium</keyword>
<evidence type="ECO:0000256" key="9">
    <source>
        <dbReference type="ARBA" id="ARBA00022837"/>
    </source>
</evidence>
<name>A0A5N4CIY4_CAMDR</name>
<evidence type="ECO:0000256" key="5">
    <source>
        <dbReference type="ARBA" id="ARBA00022673"/>
    </source>
</evidence>
<feature type="transmembrane region" description="Helical" evidence="22">
    <location>
        <begin position="897"/>
        <end position="921"/>
    </location>
</feature>
<dbReference type="STRING" id="9838.ENSCDRP00005013283"/>
<dbReference type="InterPro" id="IPR050599">
    <property type="entry name" value="VDCC_alpha-1_subunit"/>
</dbReference>
<evidence type="ECO:0000256" key="13">
    <source>
        <dbReference type="ARBA" id="ARBA00023136"/>
    </source>
</evidence>
<feature type="transmembrane region" description="Helical" evidence="22">
    <location>
        <begin position="125"/>
        <end position="146"/>
    </location>
</feature>
<dbReference type="GO" id="GO:0046872">
    <property type="term" value="F:metal ion binding"/>
    <property type="evidence" value="ECO:0007669"/>
    <property type="project" value="UniProtKB-KW"/>
</dbReference>
<evidence type="ECO:0000313" key="25">
    <source>
        <dbReference type="Proteomes" id="UP000299084"/>
    </source>
</evidence>
<feature type="region of interest" description="Disordered" evidence="21">
    <location>
        <begin position="1"/>
        <end position="23"/>
    </location>
</feature>
<dbReference type="Gene3D" id="1.10.287.70">
    <property type="match status" value="2"/>
</dbReference>
<dbReference type="SUPFAM" id="SSF81324">
    <property type="entry name" value="Voltage-gated potassium channels"/>
    <property type="match status" value="2"/>
</dbReference>
<evidence type="ECO:0000256" key="14">
    <source>
        <dbReference type="ARBA" id="ARBA00023157"/>
    </source>
</evidence>
<dbReference type="Gene3D" id="1.20.120.350">
    <property type="entry name" value="Voltage-gated potassium channels. Chain C"/>
    <property type="match status" value="2"/>
</dbReference>
<feature type="transmembrane region" description="Helical" evidence="22">
    <location>
        <begin position="56"/>
        <end position="74"/>
    </location>
</feature>
<dbReference type="PANTHER" id="PTHR45628">
    <property type="entry name" value="VOLTAGE-DEPENDENT CALCIUM CHANNEL TYPE A SUBUNIT ALPHA-1"/>
    <property type="match status" value="1"/>
</dbReference>
<comment type="catalytic activity">
    <reaction evidence="17">
        <text>Ca(2+)(in) = Ca(2+)(out)</text>
        <dbReference type="Rhea" id="RHEA:29671"/>
        <dbReference type="ChEBI" id="CHEBI:29108"/>
    </reaction>
</comment>
<dbReference type="PRINTS" id="PR01630">
    <property type="entry name" value="LVDCCALPHA1"/>
</dbReference>
<keyword evidence="2" id="KW-0813">Transport</keyword>
<evidence type="ECO:0000256" key="3">
    <source>
        <dbReference type="ARBA" id="ARBA00022553"/>
    </source>
</evidence>
<dbReference type="FunFam" id="1.10.287.70:FF:000021">
    <property type="entry name" value="Voltage-dependent L-type calcium channel subunit alpha"/>
    <property type="match status" value="1"/>
</dbReference>
<feature type="compositionally biased region" description="Acidic residues" evidence="21">
    <location>
        <begin position="776"/>
        <end position="785"/>
    </location>
</feature>
<keyword evidence="25" id="KW-1185">Reference proteome</keyword>
<comment type="caution">
    <text evidence="24">The sequence shown here is derived from an EMBL/GenBank/DDBJ whole genome shotgun (WGS) entry which is preliminary data.</text>
</comment>
<evidence type="ECO:0000256" key="18">
    <source>
        <dbReference type="PIRSR" id="PIRSR602077-1"/>
    </source>
</evidence>
<dbReference type="Proteomes" id="UP000299084">
    <property type="component" value="Unassembled WGS sequence"/>
</dbReference>
<evidence type="ECO:0000256" key="10">
    <source>
        <dbReference type="ARBA" id="ARBA00022882"/>
    </source>
</evidence>
<evidence type="ECO:0000256" key="12">
    <source>
        <dbReference type="ARBA" id="ARBA00023065"/>
    </source>
</evidence>
<dbReference type="FunFam" id="1.20.120.350:FF:000001">
    <property type="entry name" value="Voltage-dependent L-type calcium channel subunit alpha"/>
    <property type="match status" value="1"/>
</dbReference>
<evidence type="ECO:0000259" key="23">
    <source>
        <dbReference type="Pfam" id="PF00520"/>
    </source>
</evidence>
<keyword evidence="10 20" id="KW-0851">Voltage-gated channel</keyword>
<dbReference type="EMBL" id="JWIN03000023">
    <property type="protein sequence ID" value="KAB1258878.1"/>
    <property type="molecule type" value="Genomic_DNA"/>
</dbReference>
<keyword evidence="15 19" id="KW-0325">Glycoprotein</keyword>
<keyword evidence="3" id="KW-0597">Phosphoprotein</keyword>
<accession>A0A5N4CIY4</accession>
<keyword evidence="14" id="KW-1015">Disulfide bond</keyword>
<evidence type="ECO:0000256" key="20">
    <source>
        <dbReference type="RuleBase" id="RU003808"/>
    </source>
</evidence>
<evidence type="ECO:0000256" key="8">
    <source>
        <dbReference type="ARBA" id="ARBA00022737"/>
    </source>
</evidence>
<feature type="glycosylation site" description="N-linked (GlcNAc...) asparagine" evidence="19">
    <location>
        <position position="79"/>
    </location>
</feature>
<gene>
    <name evidence="24" type="ORF">Cadr_000023045</name>
</gene>
<evidence type="ECO:0000256" key="17">
    <source>
        <dbReference type="ARBA" id="ARBA00036634"/>
    </source>
</evidence>
<keyword evidence="8" id="KW-0677">Repeat</keyword>
<evidence type="ECO:0000256" key="4">
    <source>
        <dbReference type="ARBA" id="ARBA00022568"/>
    </source>
</evidence>
<comment type="function">
    <text evidence="20">Voltage-sensitive calcium channels (VSCC) mediate the entry of calcium ions into excitable cells and are also involved in a variety of calcium-dependent processes, including muscle contraction, hormone or neurotransmitter release, gene expression, cell motility, cell division and cell death.</text>
</comment>
<feature type="transmembrane region" description="Helical" evidence="22">
    <location>
        <begin position="504"/>
        <end position="522"/>
    </location>
</feature>
<feature type="domain" description="Ion transport" evidence="23">
    <location>
        <begin position="51"/>
        <end position="378"/>
    </location>
</feature>
<feature type="binding site" evidence="18">
    <location>
        <position position="326"/>
    </location>
    <ligand>
        <name>Ca(2+)</name>
        <dbReference type="ChEBI" id="CHEBI:29108"/>
    </ligand>
</feature>
<dbReference type="AlphaFoldDB" id="A0A5N4CIY4"/>
<dbReference type="FunFam" id="1.10.287.70:FF:000007">
    <property type="entry name" value="Voltage-dependent L-type calcium channel subunit alpha"/>
    <property type="match status" value="1"/>
</dbReference>
<organism evidence="24 25">
    <name type="scientific">Camelus dromedarius</name>
    <name type="common">Dromedary</name>
    <name type="synonym">Arabian camel</name>
    <dbReference type="NCBI Taxonomy" id="9838"/>
    <lineage>
        <taxon>Eukaryota</taxon>
        <taxon>Metazoa</taxon>
        <taxon>Chordata</taxon>
        <taxon>Craniata</taxon>
        <taxon>Vertebrata</taxon>
        <taxon>Euteleostomi</taxon>
        <taxon>Mammalia</taxon>
        <taxon>Eutheria</taxon>
        <taxon>Laurasiatheria</taxon>
        <taxon>Artiodactyla</taxon>
        <taxon>Tylopoda</taxon>
        <taxon>Camelidae</taxon>
        <taxon>Camelus</taxon>
    </lineage>
</organism>
<feature type="transmembrane region" description="Helical" evidence="22">
    <location>
        <begin position="158"/>
        <end position="179"/>
    </location>
</feature>
<dbReference type="GO" id="GO:0098703">
    <property type="term" value="P:calcium ion import across plasma membrane"/>
    <property type="evidence" value="ECO:0007669"/>
    <property type="project" value="TreeGrafter"/>
</dbReference>
<evidence type="ECO:0000313" key="24">
    <source>
        <dbReference type="EMBL" id="KAB1258878.1"/>
    </source>
</evidence>
<evidence type="ECO:0000256" key="16">
    <source>
        <dbReference type="ARBA" id="ARBA00023303"/>
    </source>
</evidence>
<keyword evidence="6 22" id="KW-0812">Transmembrane</keyword>
<dbReference type="InterPro" id="IPR005450">
    <property type="entry name" value="VDCC_L_a1ssu"/>
</dbReference>
<dbReference type="InterPro" id="IPR005446">
    <property type="entry name" value="VDCC_L_a1su"/>
</dbReference>
<evidence type="ECO:0000256" key="11">
    <source>
        <dbReference type="ARBA" id="ARBA00022989"/>
    </source>
</evidence>
<feature type="transmembrane region" description="Helical" evidence="22">
    <location>
        <begin position="467"/>
        <end position="484"/>
    </location>
</feature>
<dbReference type="GO" id="GO:0005891">
    <property type="term" value="C:voltage-gated calcium channel complex"/>
    <property type="evidence" value="ECO:0007669"/>
    <property type="project" value="InterPro"/>
</dbReference>
<dbReference type="PANTHER" id="PTHR45628:SF9">
    <property type="entry name" value="VOLTAGE-DEPENDENT L-TYPE CALCIUM CHANNEL SUBUNIT ALPHA-1S"/>
    <property type="match status" value="1"/>
</dbReference>
<feature type="transmembrane region" description="Helical" evidence="22">
    <location>
        <begin position="312"/>
        <end position="333"/>
    </location>
</feature>
<evidence type="ECO:0000256" key="1">
    <source>
        <dbReference type="ARBA" id="ARBA00004141"/>
    </source>
</evidence>
<sequence length="922" mass="103884">MEPPSPQDEGLRKKQPKKPVPEVLPRPPRALFCLTLENPVRKACISVVEWKPFETIILLTIFANCVALAVYLPMPEDDNNTLNLGLHPTYLKGPPPTLQPLTIITAAINSQHLRAPALSQEKLEYFFLIVFSIEAAMKIIAYGFLFHQDAYLRSGWNVLDFIIVFLGVFTVILEQVNIIQSNTAPMSSKGAGLDVKALRAFRVLRPLRLVSGVPSLQVVLNSIFKAMLPLFHIALLVLFMVIIYAIIGLELFKGKMHKTCYFIGTDIVATVENEKPSPCARTGSGRPCTINGSECRGGWPGPNHGITHFDNFGFSMLTVYQCITMEGWTDVLYWVNDAIGNEWPWIYFVTLILLGSFFILNLVLGVLSGEFTKEREKAKSRGTFQKLREKQQLEEDLRGYLSWITQGEVMDVDDLKEGKLALDEGGSDTESLYEIAGLNKIIQFVRHWRQWNRIFRWKCHDVVKSRVFYWLVILIVALNTLSIASEHHHQPLWLTHLQDVANRVLLSLFTVEMLMKMYGLGLRQYFMSIFNRFDCFVVCSGILEVLLVESGAMTPLGISVLRCIRLLRIFKITKYWASLSNLVASLLNSVRSIASLLLLLFLFIVIFALLGMQLFGGRFDFEDTEVRRSNFDNFPQALISVFQVLTGEDWNSVMYNGILAYGGPTYPGVLVSIYFIILFVCGNYILLNVFLAIAVDNLAEAESLTSAQKAKAEERRRRKMSKGLPDKSEEEKTTLTKKLDQKPKGEGIPTTAKLKIDEFESNVNEVKDPYPSADFPGDDEEDEPEVPISPRPRPLAELQLKEKAVPIPDASAFFIFSPTNRIRILCHRIVNATWFTNFILLFILLSSAALAAEDPIRAESVRNQTGSCCWVLAVIMVGMGMVVVMLLLLLMVMMVMVMMIVVVVMVVVMVVAMEIMVVVMVG</sequence>
<evidence type="ECO:0000256" key="19">
    <source>
        <dbReference type="PIRSR" id="PIRSR602077-3"/>
    </source>
</evidence>
<dbReference type="PRINTS" id="PR01634">
    <property type="entry name" value="LVDCCALPHA1S"/>
</dbReference>
<feature type="binding site" evidence="18">
    <location>
        <position position="648"/>
    </location>
    <ligand>
        <name>Ca(2+)</name>
        <dbReference type="ChEBI" id="CHEBI:29108"/>
    </ligand>
</feature>
<feature type="domain" description="Ion transport" evidence="23">
    <location>
        <begin position="466"/>
        <end position="703"/>
    </location>
</feature>
<protein>
    <recommendedName>
        <fullName evidence="20">Voltage-dependent L-type calcium channel subunit alpha</fullName>
    </recommendedName>
</protein>
<evidence type="ECO:0000256" key="15">
    <source>
        <dbReference type="ARBA" id="ARBA00023180"/>
    </source>
</evidence>
<keyword evidence="13 22" id="KW-0472">Membrane</keyword>
<keyword evidence="5 20" id="KW-0107">Calcium channel</keyword>
<dbReference type="FunFam" id="1.20.120.350:FF:000062">
    <property type="entry name" value="Voltage-dependent L-type calcium channel subunit alpha"/>
    <property type="match status" value="1"/>
</dbReference>
<evidence type="ECO:0000256" key="21">
    <source>
        <dbReference type="SAM" id="MobiDB-lite"/>
    </source>
</evidence>
<feature type="transmembrane region" description="Helical" evidence="22">
    <location>
        <begin position="673"/>
        <end position="695"/>
    </location>
</feature>
<keyword evidence="12" id="KW-0406">Ion transport</keyword>
<feature type="region of interest" description="Disordered" evidence="21">
    <location>
        <begin position="765"/>
        <end position="791"/>
    </location>
</feature>
<feature type="transmembrane region" description="Helical" evidence="22">
    <location>
        <begin position="345"/>
        <end position="367"/>
    </location>
</feature>
<feature type="transmembrane region" description="Helical" evidence="22">
    <location>
        <begin position="230"/>
        <end position="252"/>
    </location>
</feature>
<dbReference type="Pfam" id="PF00520">
    <property type="entry name" value="Ion_trans"/>
    <property type="match status" value="2"/>
</dbReference>
<feature type="region of interest" description="Disordered" evidence="21">
    <location>
        <begin position="706"/>
        <end position="748"/>
    </location>
</feature>
<dbReference type="Gene3D" id="6.10.250.2500">
    <property type="match status" value="1"/>
</dbReference>
<keyword evidence="7 18" id="KW-0479">Metal-binding</keyword>
<feature type="glycosylation site" description="N-linked (GlcNAc...) asparagine" evidence="19">
    <location>
        <position position="291"/>
    </location>
</feature>
<evidence type="ECO:0000256" key="2">
    <source>
        <dbReference type="ARBA" id="ARBA00022448"/>
    </source>
</evidence>
<proteinExistence type="inferred from homology"/>
<dbReference type="PRINTS" id="PR00167">
    <property type="entry name" value="CACHANNEL"/>
</dbReference>
<reference evidence="24 25" key="1">
    <citation type="journal article" date="2019" name="Mol. Ecol. Resour.">
        <title>Improving Illumina assemblies with Hi-C and long reads: an example with the North African dromedary.</title>
        <authorList>
            <person name="Elbers J.P."/>
            <person name="Rogers M.F."/>
            <person name="Perelman P.L."/>
            <person name="Proskuryakova A.A."/>
            <person name="Serdyukova N.A."/>
            <person name="Johnson W.E."/>
            <person name="Horin P."/>
            <person name="Corander J."/>
            <person name="Murphy D."/>
            <person name="Burger P.A."/>
        </authorList>
    </citation>
    <scope>NUCLEOTIDE SEQUENCE [LARGE SCALE GENOMIC DNA]</scope>
    <source>
        <strain evidence="24">Drom800</strain>
        <tissue evidence="24">Blood</tissue>
    </source>
</reference>
<feature type="transmembrane region" description="Helical" evidence="22">
    <location>
        <begin position="829"/>
        <end position="850"/>
    </location>
</feature>
<evidence type="ECO:0000256" key="7">
    <source>
        <dbReference type="ARBA" id="ARBA00022723"/>
    </source>
</evidence>
<feature type="transmembrane region" description="Helical" evidence="22">
    <location>
        <begin position="596"/>
        <end position="615"/>
    </location>
</feature>
<comment type="subcellular location">
    <subcellularLocation>
        <location evidence="1 20">Membrane</location>
        <topology evidence="1 20">Multi-pass membrane protein</topology>
    </subcellularLocation>
</comment>
<keyword evidence="11 22" id="KW-1133">Transmembrane helix</keyword>
<dbReference type="InterPro" id="IPR002077">
    <property type="entry name" value="VDCCAlpha1"/>
</dbReference>